<comment type="catalytic activity">
    <reaction evidence="7">
        <text>ATP + H2O = ADP + phosphate + H(+)</text>
        <dbReference type="Rhea" id="RHEA:13065"/>
        <dbReference type="ChEBI" id="CHEBI:15377"/>
        <dbReference type="ChEBI" id="CHEBI:15378"/>
        <dbReference type="ChEBI" id="CHEBI:30616"/>
        <dbReference type="ChEBI" id="CHEBI:43474"/>
        <dbReference type="ChEBI" id="CHEBI:456216"/>
        <dbReference type="EC" id="3.6.4.13"/>
    </reaction>
</comment>
<dbReference type="Gene3D" id="6.10.250.2170">
    <property type="match status" value="1"/>
</dbReference>
<evidence type="ECO:0000313" key="13">
    <source>
        <dbReference type="Proteomes" id="UP000053369"/>
    </source>
</evidence>
<dbReference type="GO" id="GO:0016787">
    <property type="term" value="F:hydrolase activity"/>
    <property type="evidence" value="ECO:0007669"/>
    <property type="project" value="UniProtKB-KW"/>
</dbReference>
<evidence type="ECO:0000256" key="6">
    <source>
        <dbReference type="ARBA" id="ARBA00022884"/>
    </source>
</evidence>
<dbReference type="EC" id="3.6.4.13" evidence="1"/>
<evidence type="ECO:0000256" key="3">
    <source>
        <dbReference type="ARBA" id="ARBA00022801"/>
    </source>
</evidence>
<keyword evidence="6" id="KW-0694">RNA-binding</keyword>
<protein>
    <recommendedName>
        <fullName evidence="1">RNA helicase</fullName>
        <ecNumber evidence="1">3.6.4.13</ecNumber>
    </recommendedName>
</protein>
<dbReference type="PANTHER" id="PTHR47958">
    <property type="entry name" value="ATP-DEPENDENT RNA HELICASE DBP3"/>
    <property type="match status" value="1"/>
</dbReference>
<evidence type="ECO:0000256" key="7">
    <source>
        <dbReference type="ARBA" id="ARBA00047984"/>
    </source>
</evidence>
<dbReference type="InterPro" id="IPR014001">
    <property type="entry name" value="Helicase_ATP-bd"/>
</dbReference>
<dbReference type="Proteomes" id="UP000053369">
    <property type="component" value="Unassembled WGS sequence"/>
</dbReference>
<dbReference type="Pfam" id="PF00270">
    <property type="entry name" value="DEAD"/>
    <property type="match status" value="1"/>
</dbReference>
<evidence type="ECO:0000256" key="5">
    <source>
        <dbReference type="ARBA" id="ARBA00022840"/>
    </source>
</evidence>
<evidence type="ECO:0000256" key="2">
    <source>
        <dbReference type="ARBA" id="ARBA00022741"/>
    </source>
</evidence>
<feature type="domain" description="Helicase C-terminal" evidence="10">
    <location>
        <begin position="251"/>
        <end position="419"/>
    </location>
</feature>
<dbReference type="InterPro" id="IPR001650">
    <property type="entry name" value="Helicase_C-like"/>
</dbReference>
<dbReference type="SMART" id="SM00490">
    <property type="entry name" value="HELICc"/>
    <property type="match status" value="1"/>
</dbReference>
<dbReference type="CDD" id="cd18787">
    <property type="entry name" value="SF2_C_DEAD"/>
    <property type="match status" value="1"/>
</dbReference>
<feature type="short sequence motif" description="Q motif" evidence="8">
    <location>
        <begin position="37"/>
        <end position="65"/>
    </location>
</feature>
<feature type="domain" description="DEAD-box RNA helicase Q" evidence="11">
    <location>
        <begin position="37"/>
        <end position="65"/>
    </location>
</feature>
<keyword evidence="5" id="KW-0067">ATP-binding</keyword>
<proteinExistence type="predicted"/>
<dbReference type="GO" id="GO:0003724">
    <property type="term" value="F:RNA helicase activity"/>
    <property type="evidence" value="ECO:0007669"/>
    <property type="project" value="UniProtKB-EC"/>
</dbReference>
<feature type="non-terminal residue" evidence="12">
    <location>
        <position position="1"/>
    </location>
</feature>
<dbReference type="InterPro" id="IPR011545">
    <property type="entry name" value="DEAD/DEAH_box_helicase_dom"/>
</dbReference>
<reference evidence="12 13" key="1">
    <citation type="submission" date="2014-04" db="EMBL/GenBank/DDBJ databases">
        <title>Genome evolution of avian class.</title>
        <authorList>
            <person name="Zhang G."/>
            <person name="Li C."/>
        </authorList>
    </citation>
    <scope>NUCLEOTIDE SEQUENCE [LARGE SCALE GENOMIC DNA]</scope>
    <source>
        <strain evidence="12">BGI_N332</strain>
    </source>
</reference>
<dbReference type="InterPro" id="IPR014014">
    <property type="entry name" value="RNA_helicase_DEAD_Q_motif"/>
</dbReference>
<dbReference type="Pfam" id="PF00271">
    <property type="entry name" value="Helicase_C"/>
    <property type="match status" value="1"/>
</dbReference>
<feature type="domain" description="Helicase ATP-binding" evidence="9">
    <location>
        <begin position="70"/>
        <end position="240"/>
    </location>
</feature>
<dbReference type="SUPFAM" id="SSF52540">
    <property type="entry name" value="P-loop containing nucleoside triphosphate hydrolases"/>
    <property type="match status" value="1"/>
</dbReference>
<evidence type="ECO:0000259" key="10">
    <source>
        <dbReference type="PROSITE" id="PS51194"/>
    </source>
</evidence>
<dbReference type="AlphaFoldDB" id="A0A091SH60"/>
<evidence type="ECO:0000259" key="11">
    <source>
        <dbReference type="PROSITE" id="PS51195"/>
    </source>
</evidence>
<evidence type="ECO:0000256" key="4">
    <source>
        <dbReference type="ARBA" id="ARBA00022806"/>
    </source>
</evidence>
<dbReference type="SMART" id="SM00487">
    <property type="entry name" value="DEXDc"/>
    <property type="match status" value="1"/>
</dbReference>
<evidence type="ECO:0000313" key="12">
    <source>
        <dbReference type="EMBL" id="KFQ39605.1"/>
    </source>
</evidence>
<dbReference type="PROSITE" id="PS51194">
    <property type="entry name" value="HELICASE_CTER"/>
    <property type="match status" value="1"/>
</dbReference>
<keyword evidence="4 12" id="KW-0347">Helicase</keyword>
<dbReference type="GO" id="GO:0003723">
    <property type="term" value="F:RNA binding"/>
    <property type="evidence" value="ECO:0007669"/>
    <property type="project" value="UniProtKB-KW"/>
</dbReference>
<organism evidence="12 13">
    <name type="scientific">Mesitornis unicolor</name>
    <name type="common">brown roatelo</name>
    <dbReference type="NCBI Taxonomy" id="54374"/>
    <lineage>
        <taxon>Eukaryota</taxon>
        <taxon>Metazoa</taxon>
        <taxon>Chordata</taxon>
        <taxon>Craniata</taxon>
        <taxon>Vertebrata</taxon>
        <taxon>Euteleostomi</taxon>
        <taxon>Archelosauria</taxon>
        <taxon>Archosauria</taxon>
        <taxon>Dinosauria</taxon>
        <taxon>Saurischia</taxon>
        <taxon>Theropoda</taxon>
        <taxon>Coelurosauria</taxon>
        <taxon>Aves</taxon>
        <taxon>Neognathae</taxon>
        <taxon>Neoaves</taxon>
        <taxon>Columbimorphae</taxon>
        <taxon>Mesitornithiformes</taxon>
        <taxon>Mesitornithidae</taxon>
        <taxon>Mesitornis</taxon>
    </lineage>
</organism>
<feature type="non-terminal residue" evidence="12">
    <location>
        <position position="421"/>
    </location>
</feature>
<gene>
    <name evidence="12" type="ORF">N332_14225</name>
</gene>
<evidence type="ECO:0000256" key="8">
    <source>
        <dbReference type="PROSITE-ProRule" id="PRU00552"/>
    </source>
</evidence>
<dbReference type="PROSITE" id="PS51192">
    <property type="entry name" value="HELICASE_ATP_BIND_1"/>
    <property type="match status" value="1"/>
</dbReference>
<dbReference type="Gene3D" id="3.40.50.300">
    <property type="entry name" value="P-loop containing nucleotide triphosphate hydrolases"/>
    <property type="match status" value="2"/>
</dbReference>
<dbReference type="PROSITE" id="PS51195">
    <property type="entry name" value="Q_MOTIF"/>
    <property type="match status" value="1"/>
</dbReference>
<name>A0A091SH60_9AVES</name>
<evidence type="ECO:0000259" key="9">
    <source>
        <dbReference type="PROSITE" id="PS51192"/>
    </source>
</evidence>
<keyword evidence="13" id="KW-1185">Reference proteome</keyword>
<sequence>LAETSLLNKLIRTTLVESSHHVEILQRDPSSPLFSIKTFQELPLKKELLQGVFMMGFNRPSKIQETALPIMLAYPPQNLIAQSQSGTGKTAAFALAMLSRVNAAEKYPQCLCLAPTYELALQIGQVIESIGQFCPNIKVTYAIRGNQVPQGTALAEQIVIGTPGTMQDWCFKRKLVDVKRIAMLVLDEADIMIHTQGLSDQSIRIQRALPKSCQMLLFSATFTEVVRAFAMQIVSEPFVIKLREEELALSNVEQYFFVCQEKYRALCNLYGSITISQAMIFCQGRRAGWLTTDQGITRNTARHQVAILTAELTVSQRADIIQRFRMGKEKVLIATNVCARGIDVEQVSIVVNFTLPTNKKGWPDFETYLHRIGRAGRFGKRGIAFSMVESDDTATVRMIEEHFQTTIKQLDAEDLEELGKL</sequence>
<dbReference type="InterPro" id="IPR027417">
    <property type="entry name" value="P-loop_NTPase"/>
</dbReference>
<accession>A0A091SH60</accession>
<keyword evidence="2" id="KW-0547">Nucleotide-binding</keyword>
<dbReference type="EMBL" id="KK819775">
    <property type="protein sequence ID" value="KFQ39605.1"/>
    <property type="molecule type" value="Genomic_DNA"/>
</dbReference>
<evidence type="ECO:0000256" key="1">
    <source>
        <dbReference type="ARBA" id="ARBA00012552"/>
    </source>
</evidence>
<dbReference type="GO" id="GO:0005524">
    <property type="term" value="F:ATP binding"/>
    <property type="evidence" value="ECO:0007669"/>
    <property type="project" value="UniProtKB-KW"/>
</dbReference>
<dbReference type="FunFam" id="3.40.50.300:FF:000849">
    <property type="entry name" value="ATP-dependent RNA helicase DBP5"/>
    <property type="match status" value="1"/>
</dbReference>
<keyword evidence="3" id="KW-0378">Hydrolase</keyword>